<dbReference type="AlphaFoldDB" id="A0A1B6KVE4"/>
<feature type="region of interest" description="Disordered" evidence="2">
    <location>
        <begin position="227"/>
        <end position="265"/>
    </location>
</feature>
<feature type="compositionally biased region" description="Basic and acidic residues" evidence="2">
    <location>
        <begin position="255"/>
        <end position="265"/>
    </location>
</feature>
<feature type="non-terminal residue" evidence="3">
    <location>
        <position position="1"/>
    </location>
</feature>
<dbReference type="EMBL" id="GEBQ01024567">
    <property type="protein sequence ID" value="JAT15410.1"/>
    <property type="molecule type" value="Transcribed_RNA"/>
</dbReference>
<evidence type="ECO:0000256" key="2">
    <source>
        <dbReference type="SAM" id="MobiDB-lite"/>
    </source>
</evidence>
<reference evidence="3" key="1">
    <citation type="submission" date="2015-11" db="EMBL/GenBank/DDBJ databases">
        <title>De novo transcriptome assembly of four potential Pierce s Disease insect vectors from Arizona vineyards.</title>
        <authorList>
            <person name="Tassone E.E."/>
        </authorList>
    </citation>
    <scope>NUCLEOTIDE SEQUENCE</scope>
</reference>
<feature type="non-terminal residue" evidence="3">
    <location>
        <position position="265"/>
    </location>
</feature>
<feature type="region of interest" description="Disordered" evidence="2">
    <location>
        <begin position="123"/>
        <end position="156"/>
    </location>
</feature>
<protein>
    <submittedName>
        <fullName evidence="3">Uncharacterized protein</fullName>
    </submittedName>
</protein>
<feature type="coiled-coil region" evidence="1">
    <location>
        <begin position="166"/>
        <end position="221"/>
    </location>
</feature>
<feature type="region of interest" description="Disordered" evidence="2">
    <location>
        <begin position="1"/>
        <end position="27"/>
    </location>
</feature>
<organism evidence="3">
    <name type="scientific">Graphocephala atropunctata</name>
    <dbReference type="NCBI Taxonomy" id="36148"/>
    <lineage>
        <taxon>Eukaryota</taxon>
        <taxon>Metazoa</taxon>
        <taxon>Ecdysozoa</taxon>
        <taxon>Arthropoda</taxon>
        <taxon>Hexapoda</taxon>
        <taxon>Insecta</taxon>
        <taxon>Pterygota</taxon>
        <taxon>Neoptera</taxon>
        <taxon>Paraneoptera</taxon>
        <taxon>Hemiptera</taxon>
        <taxon>Auchenorrhyncha</taxon>
        <taxon>Membracoidea</taxon>
        <taxon>Cicadellidae</taxon>
        <taxon>Cicadellinae</taxon>
        <taxon>Cicadellini</taxon>
        <taxon>Graphocephala</taxon>
    </lineage>
</organism>
<keyword evidence="1" id="KW-0175">Coiled coil</keyword>
<accession>A0A1B6KVE4</accession>
<feature type="compositionally biased region" description="Basic and acidic residues" evidence="2">
    <location>
        <begin position="232"/>
        <end position="247"/>
    </location>
</feature>
<evidence type="ECO:0000256" key="1">
    <source>
        <dbReference type="SAM" id="Coils"/>
    </source>
</evidence>
<gene>
    <name evidence="3" type="ORF">g.2186</name>
</gene>
<proteinExistence type="predicted"/>
<evidence type="ECO:0000313" key="3">
    <source>
        <dbReference type="EMBL" id="JAT15410.1"/>
    </source>
</evidence>
<sequence>NETSPKRANQKEEKETMTSPKTRNFPESPFIIESENLKILNNQLNQVTIVMNEQTKKLNFCETEMSELRSRMETLRKQLDEKEKKQIIWEKQLLDITWNSENNDEKPPLADNESEKLNTKTAQNVIEDRNETSPKRANQKEEKETMTSPKTRNFPESPFIIESENLKILNNQLNQVTIVMNEQTKKLNFCETEMSELRSRMETLRKQLDEKEKKQIIWEKQLLDITWNSENNDEKPPLADNESEKLNTKTAQNVIEDRNETSPKR</sequence>
<feature type="compositionally biased region" description="Basic and acidic residues" evidence="2">
    <location>
        <begin position="126"/>
        <end position="145"/>
    </location>
</feature>
<feature type="compositionally biased region" description="Basic and acidic residues" evidence="2">
    <location>
        <begin position="103"/>
        <end position="118"/>
    </location>
</feature>
<feature type="coiled-coil region" evidence="1">
    <location>
        <begin position="37"/>
        <end position="92"/>
    </location>
</feature>
<name>A0A1B6KVE4_9HEMI</name>
<feature type="region of interest" description="Disordered" evidence="2">
    <location>
        <begin position="99"/>
        <end position="118"/>
    </location>
</feature>